<gene>
    <name evidence="1" type="ORF">Xant_05580</name>
</gene>
<organism evidence="1 2">
    <name type="scientific">Xanthomonas cissicola</name>
    <dbReference type="NCBI Taxonomy" id="86186"/>
    <lineage>
        <taxon>Bacteria</taxon>
        <taxon>Pseudomonadati</taxon>
        <taxon>Pseudomonadota</taxon>
        <taxon>Gammaproteobacteria</taxon>
        <taxon>Lysobacterales</taxon>
        <taxon>Lysobacteraceae</taxon>
        <taxon>Xanthomonas</taxon>
    </lineage>
</organism>
<evidence type="ECO:0000313" key="1">
    <source>
        <dbReference type="EMBL" id="OOW64946.1"/>
    </source>
</evidence>
<dbReference type="EMBL" id="LOJT01000179">
    <property type="protein sequence ID" value="OOW64946.1"/>
    <property type="molecule type" value="Genomic_DNA"/>
</dbReference>
<reference evidence="1 2" key="1">
    <citation type="submission" date="2015-12" db="EMBL/GenBank/DDBJ databases">
        <authorList>
            <person name="Bansal K."/>
            <person name="Midha S."/>
            <person name="Patil P.B."/>
        </authorList>
    </citation>
    <scope>NUCLEOTIDE SEQUENCE [LARGE SCALE GENOMIC DNA]</scope>
    <source>
        <strain evidence="1 2">LMG21719</strain>
    </source>
</reference>
<comment type="caution">
    <text evidence="1">The sequence shown here is derived from an EMBL/GenBank/DDBJ whole genome shotgun (WGS) entry which is preliminary data.</text>
</comment>
<proteinExistence type="predicted"/>
<protein>
    <recommendedName>
        <fullName evidence="3">Secreted protein</fullName>
    </recommendedName>
</protein>
<evidence type="ECO:0000313" key="2">
    <source>
        <dbReference type="Proteomes" id="UP000190018"/>
    </source>
</evidence>
<dbReference type="Proteomes" id="UP000190018">
    <property type="component" value="Unassembled WGS sequence"/>
</dbReference>
<evidence type="ECO:0008006" key="3">
    <source>
        <dbReference type="Google" id="ProtNLM"/>
    </source>
</evidence>
<keyword evidence="2" id="KW-1185">Reference proteome</keyword>
<dbReference type="RefSeq" id="WP_078590055.1">
    <property type="nucleotide sequence ID" value="NZ_LOJT01000179.1"/>
</dbReference>
<sequence>MKRVVRWHLMMTWPQSLLRQGLTAVFSNTIAVLSMTSRCAQPAGNQSRASRRTFVADGFPDFC</sequence>
<name>A0ABX3LZX5_9XANT</name>
<accession>A0ABX3LZX5</accession>